<dbReference type="InterPro" id="IPR045292">
    <property type="entry name" value="Complex1_LYR_NDUFB9_LYRM3"/>
</dbReference>
<keyword evidence="8" id="KW-0679">Respiratory chain</keyword>
<dbReference type="EMBL" id="GBHO01042285">
    <property type="protein sequence ID" value="JAG01319.1"/>
    <property type="molecule type" value="Transcribed_RNA"/>
</dbReference>
<keyword evidence="9" id="KW-0999">Mitochondrion inner membrane</keyword>
<dbReference type="PANTHER" id="PTHR12868:SF0">
    <property type="entry name" value="NADH DEHYDROGENASE [UBIQUINONE] 1 BETA SUBCOMPLEX SUBUNIT 9"/>
    <property type="match status" value="1"/>
</dbReference>
<evidence type="ECO:0000313" key="19">
    <source>
        <dbReference type="EMBL" id="JAQ09583.1"/>
    </source>
</evidence>
<evidence type="ECO:0000256" key="8">
    <source>
        <dbReference type="ARBA" id="ARBA00022660"/>
    </source>
</evidence>
<comment type="subunit">
    <text evidence="4">Mammalian complex I is composed of 45 different subunits.</text>
</comment>
<dbReference type="PANTHER" id="PTHR12868">
    <property type="entry name" value="NADH-UBIQUINONE OXIDOREDUCTASE B22 SUBUNIT"/>
    <property type="match status" value="1"/>
</dbReference>
<sequence length="143" mass="17475">MASHIPTKVLNNKQKVLSLYKRALRNLESWNGWRLDYRYQAVLMRARFDENRNIKNEKKIAELLNDGEEELFRRMHWQPKKFANTIGGNNYGRAHETPDWVLDYWHPLEKAQYPEYFARREKRKEEFIRNWIKEHGPLEQGHH</sequence>
<gene>
    <name evidence="17" type="primary">Ndufb9</name>
    <name evidence="19" type="synonym">Ndufb9_0</name>
    <name evidence="17" type="ORF">CM83_19198</name>
    <name evidence="19" type="ORF">g.22531</name>
</gene>
<evidence type="ECO:0000256" key="4">
    <source>
        <dbReference type="ARBA" id="ARBA00011790"/>
    </source>
</evidence>
<protein>
    <recommendedName>
        <fullName evidence="5">NADH dehydrogenase [ubiquinone] 1 beta subcomplex subunit 9</fullName>
    </recommendedName>
    <alternativeName>
        <fullName evidence="14">Complex I-B22</fullName>
    </alternativeName>
    <alternativeName>
        <fullName evidence="15">NADH-ubiquinone oxidoreductase B22 subunit</fullName>
    </alternativeName>
</protein>
<reference evidence="17" key="2">
    <citation type="submission" date="2014-07" db="EMBL/GenBank/DDBJ databases">
        <authorList>
            <person name="Hull J."/>
        </authorList>
    </citation>
    <scope>NUCLEOTIDE SEQUENCE</scope>
</reference>
<evidence type="ECO:0000313" key="18">
    <source>
        <dbReference type="EMBL" id="JAG62511.1"/>
    </source>
</evidence>
<evidence type="ECO:0000256" key="6">
    <source>
        <dbReference type="ARBA" id="ARBA00022448"/>
    </source>
</evidence>
<keyword evidence="12" id="KW-0496">Mitochondrion</keyword>
<accession>A0A0A9W0G0</accession>
<evidence type="ECO:0000256" key="10">
    <source>
        <dbReference type="ARBA" id="ARBA00022982"/>
    </source>
</evidence>
<dbReference type="GO" id="GO:0006120">
    <property type="term" value="P:mitochondrial electron transport, NADH to ubiquinone"/>
    <property type="evidence" value="ECO:0007669"/>
    <property type="project" value="InterPro"/>
</dbReference>
<evidence type="ECO:0000256" key="5">
    <source>
        <dbReference type="ARBA" id="ARBA00018684"/>
    </source>
</evidence>
<reference evidence="17" key="1">
    <citation type="journal article" date="2014" name="PLoS ONE">
        <title>Transcriptome-Based Identification of ABC Transporters in the Western Tarnished Plant Bug Lygus hesperus.</title>
        <authorList>
            <person name="Hull J.J."/>
            <person name="Chaney K."/>
            <person name="Geib S.M."/>
            <person name="Fabrick J.A."/>
            <person name="Brent C.S."/>
            <person name="Walsh D."/>
            <person name="Lavine L.C."/>
        </authorList>
    </citation>
    <scope>NUCLEOTIDE SEQUENCE</scope>
</reference>
<evidence type="ECO:0000256" key="14">
    <source>
        <dbReference type="ARBA" id="ARBA00030192"/>
    </source>
</evidence>
<evidence type="ECO:0000313" key="17">
    <source>
        <dbReference type="EMBL" id="JAG01319.1"/>
    </source>
</evidence>
<evidence type="ECO:0000256" key="11">
    <source>
        <dbReference type="ARBA" id="ARBA00022990"/>
    </source>
</evidence>
<comment type="similarity">
    <text evidence="3">Belongs to the complex I LYR family.</text>
</comment>
<keyword evidence="17" id="KW-0830">Ubiquinone</keyword>
<reference evidence="18" key="3">
    <citation type="submission" date="2014-09" db="EMBL/GenBank/DDBJ databases">
        <authorList>
            <person name="Magalhaes I.L.F."/>
            <person name="Oliveira U."/>
            <person name="Santos F.R."/>
            <person name="Vidigal T.H.D.A."/>
            <person name="Brescovit A.D."/>
            <person name="Santos A.J."/>
        </authorList>
    </citation>
    <scope>NUCLEOTIDE SEQUENCE</scope>
</reference>
<comment type="function">
    <text evidence="1">Accessory subunit of the mitochondrial membrane respiratory chain NADH dehydrogenase (Complex I), that is believed to be not involved in catalysis. Complex I functions in the transfer of electrons from NADH to the respiratory chain. The immediate electron acceptor for the enzyme is believed to be ubiquinone.</text>
</comment>
<comment type="subcellular location">
    <subcellularLocation>
        <location evidence="2">Mitochondrion inner membrane</location>
        <topology evidence="2">Peripheral membrane protein</topology>
        <orientation evidence="2">Matrix side</orientation>
    </subcellularLocation>
</comment>
<dbReference type="GO" id="GO:0005743">
    <property type="term" value="C:mitochondrial inner membrane"/>
    <property type="evidence" value="ECO:0007669"/>
    <property type="project" value="UniProtKB-SubCell"/>
</dbReference>
<evidence type="ECO:0000256" key="2">
    <source>
        <dbReference type="ARBA" id="ARBA00004443"/>
    </source>
</evidence>
<dbReference type="InterPro" id="IPR033034">
    <property type="entry name" value="NDUFB9"/>
</dbReference>
<dbReference type="InterPro" id="IPR008011">
    <property type="entry name" value="Complex1_LYR_dom"/>
</dbReference>
<evidence type="ECO:0000256" key="7">
    <source>
        <dbReference type="ARBA" id="ARBA00022553"/>
    </source>
</evidence>
<evidence type="ECO:0000259" key="16">
    <source>
        <dbReference type="Pfam" id="PF05347"/>
    </source>
</evidence>
<dbReference type="Pfam" id="PF05347">
    <property type="entry name" value="Complex1_LYR"/>
    <property type="match status" value="1"/>
</dbReference>
<dbReference type="EMBL" id="GBRD01003310">
    <property type="protein sequence ID" value="JAG62511.1"/>
    <property type="molecule type" value="Transcribed_RNA"/>
</dbReference>
<dbReference type="EMBL" id="GDHC01009046">
    <property type="protein sequence ID" value="JAQ09583.1"/>
    <property type="molecule type" value="Transcribed_RNA"/>
</dbReference>
<evidence type="ECO:0000256" key="15">
    <source>
        <dbReference type="ARBA" id="ARBA00032528"/>
    </source>
</evidence>
<evidence type="ECO:0000256" key="13">
    <source>
        <dbReference type="ARBA" id="ARBA00023136"/>
    </source>
</evidence>
<feature type="domain" description="Complex 1 LYR protein" evidence="16">
    <location>
        <begin position="14"/>
        <end position="71"/>
    </location>
</feature>
<evidence type="ECO:0000256" key="3">
    <source>
        <dbReference type="ARBA" id="ARBA00009508"/>
    </source>
</evidence>
<keyword evidence="10" id="KW-0249">Electron transport</keyword>
<proteinExistence type="inferred from homology"/>
<dbReference type="AlphaFoldDB" id="A0A0A9W0G0"/>
<name>A0A0A9W0G0_LYGHE</name>
<evidence type="ECO:0000256" key="9">
    <source>
        <dbReference type="ARBA" id="ARBA00022792"/>
    </source>
</evidence>
<evidence type="ECO:0000256" key="12">
    <source>
        <dbReference type="ARBA" id="ARBA00023128"/>
    </source>
</evidence>
<keyword evidence="13" id="KW-0472">Membrane</keyword>
<dbReference type="CDD" id="cd20263">
    <property type="entry name" value="Complex1_LYR_NDUFB9_LYRM3"/>
    <property type="match status" value="1"/>
</dbReference>
<keyword evidence="6" id="KW-0813">Transport</keyword>
<evidence type="ECO:0000256" key="1">
    <source>
        <dbReference type="ARBA" id="ARBA00002920"/>
    </source>
</evidence>
<reference evidence="19" key="4">
    <citation type="journal article" date="2016" name="Gigascience">
        <title>De novo construction of an expanded transcriptome assembly for the western tarnished plant bug, Lygus hesperus.</title>
        <authorList>
            <person name="Tassone E.E."/>
            <person name="Geib S.M."/>
            <person name="Hall B."/>
            <person name="Fabrick J.A."/>
            <person name="Brent C.S."/>
            <person name="Hull J.J."/>
        </authorList>
    </citation>
    <scope>NUCLEOTIDE SEQUENCE</scope>
</reference>
<keyword evidence="7" id="KW-0597">Phosphoprotein</keyword>
<keyword evidence="11" id="KW-0007">Acetylation</keyword>
<organism evidence="17">
    <name type="scientific">Lygus hesperus</name>
    <name type="common">Western plant bug</name>
    <dbReference type="NCBI Taxonomy" id="30085"/>
    <lineage>
        <taxon>Eukaryota</taxon>
        <taxon>Metazoa</taxon>
        <taxon>Ecdysozoa</taxon>
        <taxon>Arthropoda</taxon>
        <taxon>Hexapoda</taxon>
        <taxon>Insecta</taxon>
        <taxon>Pterygota</taxon>
        <taxon>Neoptera</taxon>
        <taxon>Paraneoptera</taxon>
        <taxon>Hemiptera</taxon>
        <taxon>Heteroptera</taxon>
        <taxon>Panheteroptera</taxon>
        <taxon>Cimicomorpha</taxon>
        <taxon>Miridae</taxon>
        <taxon>Mirini</taxon>
        <taxon>Lygus</taxon>
    </lineage>
</organism>